<evidence type="ECO:0000313" key="2">
    <source>
        <dbReference type="EMBL" id="EKC55282.1"/>
    </source>
</evidence>
<feature type="transmembrane region" description="Helical" evidence="1">
    <location>
        <begin position="35"/>
        <end position="56"/>
    </location>
</feature>
<organism evidence="2">
    <name type="scientific">human gut metagenome</name>
    <dbReference type="NCBI Taxonomy" id="408170"/>
    <lineage>
        <taxon>unclassified sequences</taxon>
        <taxon>metagenomes</taxon>
        <taxon>organismal metagenomes</taxon>
    </lineage>
</organism>
<keyword evidence="1" id="KW-1133">Transmembrane helix</keyword>
<protein>
    <submittedName>
        <fullName evidence="2">Potassium-transporting ATPase B chain</fullName>
    </submittedName>
</protein>
<dbReference type="PANTHER" id="PTHR43743:SF1">
    <property type="entry name" value="POTASSIUM-TRANSPORTING ATPASE ATP-BINDING SUBUNIT"/>
    <property type="match status" value="1"/>
</dbReference>
<dbReference type="GO" id="GO:0005524">
    <property type="term" value="F:ATP binding"/>
    <property type="evidence" value="ECO:0007669"/>
    <property type="project" value="UniProtKB-KW"/>
</dbReference>
<dbReference type="InterPro" id="IPR006391">
    <property type="entry name" value="P-type_ATPase_bsu_IA"/>
</dbReference>
<dbReference type="PANTHER" id="PTHR43743">
    <property type="entry name" value="POTASSIUM-TRANSPORTING ATPASE ATP-BINDING SUBUNIT"/>
    <property type="match status" value="1"/>
</dbReference>
<keyword evidence="1" id="KW-0472">Membrane</keyword>
<reference evidence="2" key="1">
    <citation type="journal article" date="2013" name="Environ. Microbiol.">
        <title>Microbiota from the distal guts of lean and obese adolescents exhibit partial functional redundancy besides clear differences in community structure.</title>
        <authorList>
            <person name="Ferrer M."/>
            <person name="Ruiz A."/>
            <person name="Lanza F."/>
            <person name="Haange S.B."/>
            <person name="Oberbach A."/>
            <person name="Till H."/>
            <person name="Bargiela R."/>
            <person name="Campoy C."/>
            <person name="Segura M.T."/>
            <person name="Richter M."/>
            <person name="von Bergen M."/>
            <person name="Seifert J."/>
            <person name="Suarez A."/>
        </authorList>
    </citation>
    <scope>NUCLEOTIDE SEQUENCE</scope>
</reference>
<dbReference type="GO" id="GO:0008556">
    <property type="term" value="F:P-type potassium transmembrane transporter activity"/>
    <property type="evidence" value="ECO:0007669"/>
    <property type="project" value="InterPro"/>
</dbReference>
<dbReference type="EMBL" id="AJWY01010532">
    <property type="protein sequence ID" value="EKC55282.1"/>
    <property type="molecule type" value="Genomic_DNA"/>
</dbReference>
<evidence type="ECO:0000256" key="1">
    <source>
        <dbReference type="SAM" id="Phobius"/>
    </source>
</evidence>
<name>K1S3P7_9ZZZZ</name>
<feature type="non-terminal residue" evidence="2">
    <location>
        <position position="136"/>
    </location>
</feature>
<proteinExistence type="predicted"/>
<gene>
    <name evidence="2" type="ORF">LEA_15433</name>
</gene>
<dbReference type="Gene3D" id="2.70.150.10">
    <property type="entry name" value="Calcium-transporting ATPase, cytoplasmic transduction domain A"/>
    <property type="match status" value="1"/>
</dbReference>
<dbReference type="GO" id="GO:0016020">
    <property type="term" value="C:membrane"/>
    <property type="evidence" value="ECO:0007669"/>
    <property type="project" value="InterPro"/>
</dbReference>
<sequence>MKDNKSASLFQKEQVIDSIKQSFVKLNPRVMIKNPIMFTVEVCTAIMFLVMLYSIVNDSQGSFIYNLWVFVILFITLLFANFAEAIAEARGKAQADSLRKTREETPAKLIVNGTLKTVSSSRLKKGDIFVCEAGDV</sequence>
<comment type="caution">
    <text evidence="2">The sequence shown here is derived from an EMBL/GenBank/DDBJ whole genome shotgun (WGS) entry which is preliminary data.</text>
</comment>
<dbReference type="AlphaFoldDB" id="K1S3P7"/>
<accession>K1S3P7</accession>
<feature type="transmembrane region" description="Helical" evidence="1">
    <location>
        <begin position="62"/>
        <end position="83"/>
    </location>
</feature>
<keyword evidence="1" id="KW-0812">Transmembrane</keyword>